<keyword evidence="2" id="KW-1185">Reference proteome</keyword>
<organism evidence="1 2">
    <name type="scientific">Glaciecola siphonariae</name>
    <dbReference type="NCBI Taxonomy" id="521012"/>
    <lineage>
        <taxon>Bacteria</taxon>
        <taxon>Pseudomonadati</taxon>
        <taxon>Pseudomonadota</taxon>
        <taxon>Gammaproteobacteria</taxon>
        <taxon>Alteromonadales</taxon>
        <taxon>Alteromonadaceae</taxon>
        <taxon>Glaciecola</taxon>
    </lineage>
</organism>
<evidence type="ECO:0000313" key="1">
    <source>
        <dbReference type="EMBL" id="MFC4698719.1"/>
    </source>
</evidence>
<sequence>MGKAQRSREPRECSQCKLEQSVLYRVKTQAQGDWLFLCSDCQKHCKQLPDYQYGGTWKQKKRN</sequence>
<gene>
    <name evidence="1" type="ORF">ACFO4O_00910</name>
</gene>
<protein>
    <submittedName>
        <fullName evidence="1">Uncharacterized protein</fullName>
    </submittedName>
</protein>
<comment type="caution">
    <text evidence="1">The sequence shown here is derived from an EMBL/GenBank/DDBJ whole genome shotgun (WGS) entry which is preliminary data.</text>
</comment>
<dbReference type="EMBL" id="JBHSGU010000001">
    <property type="protein sequence ID" value="MFC4698719.1"/>
    <property type="molecule type" value="Genomic_DNA"/>
</dbReference>
<accession>A0ABV9LRH4</accession>
<reference evidence="2" key="1">
    <citation type="journal article" date="2019" name="Int. J. Syst. Evol. Microbiol.">
        <title>The Global Catalogue of Microorganisms (GCM) 10K type strain sequencing project: providing services to taxonomists for standard genome sequencing and annotation.</title>
        <authorList>
            <consortium name="The Broad Institute Genomics Platform"/>
            <consortium name="The Broad Institute Genome Sequencing Center for Infectious Disease"/>
            <person name="Wu L."/>
            <person name="Ma J."/>
        </authorList>
    </citation>
    <scope>NUCLEOTIDE SEQUENCE [LARGE SCALE GENOMIC DNA]</scope>
    <source>
        <strain evidence="2">KACC 12507</strain>
    </source>
</reference>
<evidence type="ECO:0000313" key="2">
    <source>
        <dbReference type="Proteomes" id="UP001595897"/>
    </source>
</evidence>
<proteinExistence type="predicted"/>
<dbReference type="Proteomes" id="UP001595897">
    <property type="component" value="Unassembled WGS sequence"/>
</dbReference>
<dbReference type="RefSeq" id="WP_382405354.1">
    <property type="nucleotide sequence ID" value="NZ_JBHSGU010000001.1"/>
</dbReference>
<name>A0ABV9LRH4_9ALTE</name>